<name>A0ABV4YZ45_9BACI</name>
<accession>A0ABV4YZ45</accession>
<proteinExistence type="predicted"/>
<feature type="transmembrane region" description="Helical" evidence="1">
    <location>
        <begin position="25"/>
        <end position="47"/>
    </location>
</feature>
<comment type="caution">
    <text evidence="2">The sequence shown here is derived from an EMBL/GenBank/DDBJ whole genome shotgun (WGS) entry which is preliminary data.</text>
</comment>
<sequence>MRKANEKNGIGQSEMMENMKFEDQVLHANVQASMIFILANILATIIYKVKNREKVAR</sequence>
<organism evidence="2 3">
    <name type="scientific">Neobacillus driksii</name>
    <dbReference type="NCBI Taxonomy" id="3035913"/>
    <lineage>
        <taxon>Bacteria</taxon>
        <taxon>Bacillati</taxon>
        <taxon>Bacillota</taxon>
        <taxon>Bacilli</taxon>
        <taxon>Bacillales</taxon>
        <taxon>Bacillaceae</taxon>
        <taxon>Neobacillus</taxon>
    </lineage>
</organism>
<evidence type="ECO:0000313" key="2">
    <source>
        <dbReference type="EMBL" id="MFB3169659.1"/>
    </source>
</evidence>
<keyword evidence="1" id="KW-0812">Transmembrane</keyword>
<evidence type="ECO:0000313" key="3">
    <source>
        <dbReference type="Proteomes" id="UP001241748"/>
    </source>
</evidence>
<dbReference type="Proteomes" id="UP001241748">
    <property type="component" value="Unassembled WGS sequence"/>
</dbReference>
<dbReference type="InterPro" id="IPR025032">
    <property type="entry name" value="DUF3949"/>
</dbReference>
<keyword evidence="3" id="KW-1185">Reference proteome</keyword>
<dbReference type="Pfam" id="PF13133">
    <property type="entry name" value="DUF3949"/>
    <property type="match status" value="1"/>
</dbReference>
<keyword evidence="1" id="KW-0472">Membrane</keyword>
<protein>
    <submittedName>
        <fullName evidence="2">DUF3949 domain-containing protein</fullName>
    </submittedName>
</protein>
<dbReference type="EMBL" id="JAROBZ020000001">
    <property type="protein sequence ID" value="MFB3169659.1"/>
    <property type="molecule type" value="Genomic_DNA"/>
</dbReference>
<keyword evidence="1" id="KW-1133">Transmembrane helix</keyword>
<dbReference type="RefSeq" id="WP_306077075.1">
    <property type="nucleotide sequence ID" value="NZ_JAROBZ020000001.1"/>
</dbReference>
<evidence type="ECO:0000256" key="1">
    <source>
        <dbReference type="SAM" id="Phobius"/>
    </source>
</evidence>
<reference evidence="2 3" key="1">
    <citation type="submission" date="2024-05" db="EMBL/GenBank/DDBJ databases">
        <authorList>
            <person name="Venkateswaran K."/>
        </authorList>
    </citation>
    <scope>NUCLEOTIDE SEQUENCE [LARGE SCALE GENOMIC DNA]</scope>
    <source>
        <strain evidence="2 3">179-C4-2-HS</strain>
    </source>
</reference>
<gene>
    <name evidence="2" type="ORF">P5G62_021340</name>
</gene>